<dbReference type="Proteomes" id="UP000243463">
    <property type="component" value="Unassembled WGS sequence"/>
</dbReference>
<evidence type="ECO:0000313" key="1">
    <source>
        <dbReference type="EMBL" id="SNQ29278.1"/>
    </source>
</evidence>
<dbReference type="RefSeq" id="WP_088823260.1">
    <property type="nucleotide sequence ID" value="NZ_FZLN01000001.1"/>
</dbReference>
<gene>
    <name evidence="1" type="ORF">SAMN05444584_1225</name>
</gene>
<dbReference type="EMBL" id="FZLN01000001">
    <property type="protein sequence ID" value="SNQ29278.1"/>
    <property type="molecule type" value="Genomic_DNA"/>
</dbReference>
<protein>
    <submittedName>
        <fullName evidence="1">Uncharacterized protein</fullName>
    </submittedName>
</protein>
<evidence type="ECO:0000313" key="2">
    <source>
        <dbReference type="Proteomes" id="UP000243463"/>
    </source>
</evidence>
<dbReference type="AlphaFoldDB" id="A0A217EFL3"/>
<accession>A0A217EFL3</accession>
<name>A0A217EFL3_9GAMM</name>
<proteinExistence type="predicted"/>
<organism evidence="1 2">
    <name type="scientific">Acinetobacter apis</name>
    <dbReference type="NCBI Taxonomy" id="1229165"/>
    <lineage>
        <taxon>Bacteria</taxon>
        <taxon>Pseudomonadati</taxon>
        <taxon>Pseudomonadota</taxon>
        <taxon>Gammaproteobacteria</taxon>
        <taxon>Moraxellales</taxon>
        <taxon>Moraxellaceae</taxon>
        <taxon>Acinetobacter</taxon>
    </lineage>
</organism>
<sequence>MQKALITLKAKDNSHTLYFEKVEEFLSDKDKQPAYSLWVNRDSSEIVDPDLYFLFNSARHKDSITVNYIEYNVTEVSQLIKRY</sequence>
<reference evidence="2" key="1">
    <citation type="submission" date="2017-06" db="EMBL/GenBank/DDBJ databases">
        <authorList>
            <person name="Varghese N."/>
            <person name="Submissions S."/>
        </authorList>
    </citation>
    <scope>NUCLEOTIDE SEQUENCE [LARGE SCALE GENOMIC DNA]</scope>
    <source>
        <strain evidence="2">ANC 5114</strain>
    </source>
</reference>
<dbReference type="OrthoDB" id="9873164at2"/>
<keyword evidence="2" id="KW-1185">Reference proteome</keyword>